<name>A0AAD1TYW9_EUPCR</name>
<protein>
    <submittedName>
        <fullName evidence="1">Uncharacterized protein</fullName>
    </submittedName>
</protein>
<keyword evidence="2" id="KW-1185">Reference proteome</keyword>
<reference evidence="1" key="1">
    <citation type="submission" date="2023-07" db="EMBL/GenBank/DDBJ databases">
        <authorList>
            <consortium name="AG Swart"/>
            <person name="Singh M."/>
            <person name="Singh A."/>
            <person name="Seah K."/>
            <person name="Emmerich C."/>
        </authorList>
    </citation>
    <scope>NUCLEOTIDE SEQUENCE</scope>
    <source>
        <strain evidence="1">DP1</strain>
    </source>
</reference>
<proteinExistence type="predicted"/>
<evidence type="ECO:0000313" key="1">
    <source>
        <dbReference type="EMBL" id="CAI2358900.1"/>
    </source>
</evidence>
<evidence type="ECO:0000313" key="2">
    <source>
        <dbReference type="Proteomes" id="UP001295684"/>
    </source>
</evidence>
<comment type="caution">
    <text evidence="1">The sequence shown here is derived from an EMBL/GenBank/DDBJ whole genome shotgun (WGS) entry which is preliminary data.</text>
</comment>
<sequence length="169" mass="19749">MDQQNPMNLKKIISGFRPRAGLETSPRKNQEITLNLDNQSSSQLASPLNQDYISGQLNQIKKKMYYDIEKEESVDFLTYMNRMYKMSRKKDHERRKIFIRNKTSGLNKTQNHHATGSLTRLAKQKDMIKQKKIGILRRKAYHGVQNLSNLTKVIQRNHENASENKPKCS</sequence>
<dbReference type="EMBL" id="CAMPGE010000176">
    <property type="protein sequence ID" value="CAI2358900.1"/>
    <property type="molecule type" value="Genomic_DNA"/>
</dbReference>
<gene>
    <name evidence="1" type="ORF">ECRASSUSDP1_LOCUS183</name>
</gene>
<dbReference type="Proteomes" id="UP001295684">
    <property type="component" value="Unassembled WGS sequence"/>
</dbReference>
<dbReference type="AlphaFoldDB" id="A0AAD1TYW9"/>
<organism evidence="1 2">
    <name type="scientific">Euplotes crassus</name>
    <dbReference type="NCBI Taxonomy" id="5936"/>
    <lineage>
        <taxon>Eukaryota</taxon>
        <taxon>Sar</taxon>
        <taxon>Alveolata</taxon>
        <taxon>Ciliophora</taxon>
        <taxon>Intramacronucleata</taxon>
        <taxon>Spirotrichea</taxon>
        <taxon>Hypotrichia</taxon>
        <taxon>Euplotida</taxon>
        <taxon>Euplotidae</taxon>
        <taxon>Moneuplotes</taxon>
    </lineage>
</organism>
<accession>A0AAD1TYW9</accession>